<evidence type="ECO:0000256" key="1">
    <source>
        <dbReference type="SAM" id="SignalP"/>
    </source>
</evidence>
<dbReference type="PROSITE" id="PS51257">
    <property type="entry name" value="PROKAR_LIPOPROTEIN"/>
    <property type="match status" value="1"/>
</dbReference>
<dbReference type="EMBL" id="JAQSGK010000038">
    <property type="protein sequence ID" value="MEE6716558.1"/>
    <property type="molecule type" value="Genomic_DNA"/>
</dbReference>
<sequence>MEKSMKILSTAVMIVASAFALAGCGSRQSGNKEDKNTITLIAPDHSDVHPKNKDLWMWKQYQKKTGIKVNWEQVKDWDQKKQLILSRKDLPDAFYQTMWSNDELVKYGQQGLFQPLEKLIPKYAPNLYKLMQKDPSLKKGLTTPDGHIYALPYTSDDPLGGGRHFKFYINKKWLTKLNLKAPTNTTELENVLQQFVTKDPNGNGKADEQGFYMDSGQFGALELMIKAAFGFNTAGRTAMENNYYIDNSNTLQYIFSDPKMKQVWQYENELYKKGLVAKTAFAGVDYDKWVADAAKDTVGCFAWVGPDFIGPDAQDDYEPIAILNGPDGKNGSMVTQSSLMGSSAFVVTKDAKDPKTLLKWVDYYYSQAGSIFGFFGKKGVTYNVNDKGEKVYVDKILNYAKGPQLGAYQYLDNVYAGFFPYLEVSEKEKQIAYGRQPETFGIDPLKHMPKQILPTLMATADESAQLSTISTDLDNYVAQARVKFVTGKWNLDSDWDNYQSQLKKIGVDQWVKIRRAQYKRYEKE</sequence>
<feature type="signal peptide" evidence="1">
    <location>
        <begin position="1"/>
        <end position="22"/>
    </location>
</feature>
<evidence type="ECO:0000313" key="2">
    <source>
        <dbReference type="EMBL" id="MEE6716558.1"/>
    </source>
</evidence>
<comment type="caution">
    <text evidence="2">The sequence shown here is derived from an EMBL/GenBank/DDBJ whole genome shotgun (WGS) entry which is preliminary data.</text>
</comment>
<keyword evidence="3" id="KW-1185">Reference proteome</keyword>
<dbReference type="InterPro" id="IPR050490">
    <property type="entry name" value="Bact_solute-bd_prot1"/>
</dbReference>
<dbReference type="PANTHER" id="PTHR43649">
    <property type="entry name" value="ARABINOSE-BINDING PROTEIN-RELATED"/>
    <property type="match status" value="1"/>
</dbReference>
<accession>A0ABU7T1S7</accession>
<dbReference type="SUPFAM" id="SSF53850">
    <property type="entry name" value="Periplasmic binding protein-like II"/>
    <property type="match status" value="1"/>
</dbReference>
<proteinExistence type="predicted"/>
<name>A0ABU7T1S7_9LACO</name>
<gene>
    <name evidence="2" type="ORF">PS435_11870</name>
</gene>
<dbReference type="Gene3D" id="3.40.190.10">
    <property type="entry name" value="Periplasmic binding protein-like II"/>
    <property type="match status" value="2"/>
</dbReference>
<dbReference type="PANTHER" id="PTHR43649:SF12">
    <property type="entry name" value="DIACETYLCHITOBIOSE BINDING PROTEIN DASA"/>
    <property type="match status" value="1"/>
</dbReference>
<protein>
    <submittedName>
        <fullName evidence="2">ABC transporter substrate-binding protein</fullName>
    </submittedName>
</protein>
<reference evidence="2 3" key="1">
    <citation type="submission" date="2023-02" db="EMBL/GenBank/DDBJ databases">
        <title>The predominant lactic acid bacteria and yeasts involved in the spontaneous fermentation of millet during the production of the traditional porridge Hausa koko in Ghana.</title>
        <authorList>
            <person name="Atter A."/>
            <person name="Diaz M."/>
        </authorList>
    </citation>
    <scope>NUCLEOTIDE SEQUENCE [LARGE SCALE GENOMIC DNA]</scope>
    <source>
        <strain evidence="2 3">FI11640</strain>
    </source>
</reference>
<dbReference type="Proteomes" id="UP001330016">
    <property type="component" value="Unassembled WGS sequence"/>
</dbReference>
<evidence type="ECO:0000313" key="3">
    <source>
        <dbReference type="Proteomes" id="UP001330016"/>
    </source>
</evidence>
<organism evidence="2 3">
    <name type="scientific">Schleiferilactobacillus harbinensis</name>
    <dbReference type="NCBI Taxonomy" id="304207"/>
    <lineage>
        <taxon>Bacteria</taxon>
        <taxon>Bacillati</taxon>
        <taxon>Bacillota</taxon>
        <taxon>Bacilli</taxon>
        <taxon>Lactobacillales</taxon>
        <taxon>Lactobacillaceae</taxon>
        <taxon>Schleiferilactobacillus</taxon>
    </lineage>
</organism>
<keyword evidence="1" id="KW-0732">Signal</keyword>
<feature type="chain" id="PRO_5046512643" evidence="1">
    <location>
        <begin position="23"/>
        <end position="524"/>
    </location>
</feature>